<feature type="transmembrane region" description="Helical" evidence="2">
    <location>
        <begin position="83"/>
        <end position="105"/>
    </location>
</feature>
<dbReference type="AlphaFoldDB" id="A0A6U4HZI5"/>
<feature type="compositionally biased region" description="Polar residues" evidence="1">
    <location>
        <begin position="172"/>
        <end position="186"/>
    </location>
</feature>
<reference evidence="4" key="1">
    <citation type="submission" date="2021-01" db="EMBL/GenBank/DDBJ databases">
        <authorList>
            <person name="Corre E."/>
            <person name="Pelletier E."/>
            <person name="Niang G."/>
            <person name="Scheremetjew M."/>
            <person name="Finn R."/>
            <person name="Kale V."/>
            <person name="Holt S."/>
            <person name="Cochrane G."/>
            <person name="Meng A."/>
            <person name="Brown T."/>
            <person name="Cohen L."/>
        </authorList>
    </citation>
    <scope>NUCLEOTIDE SEQUENCE</scope>
    <source>
        <strain evidence="4">CCMP2877</strain>
    </source>
</reference>
<keyword evidence="2" id="KW-1133">Transmembrane helix</keyword>
<accession>A0A6U4HZI5</accession>
<dbReference type="EMBL" id="HBGJ01031717">
    <property type="protein sequence ID" value="CAD9261672.1"/>
    <property type="molecule type" value="Transcribed_RNA"/>
</dbReference>
<evidence type="ECO:0000256" key="2">
    <source>
        <dbReference type="SAM" id="Phobius"/>
    </source>
</evidence>
<keyword evidence="2" id="KW-0472">Membrane</keyword>
<organism evidence="4">
    <name type="scientific">Phaeomonas parva</name>
    <dbReference type="NCBI Taxonomy" id="124430"/>
    <lineage>
        <taxon>Eukaryota</taxon>
        <taxon>Sar</taxon>
        <taxon>Stramenopiles</taxon>
        <taxon>Ochrophyta</taxon>
        <taxon>Pinguiophyceae</taxon>
        <taxon>Pinguiochrysidales</taxon>
        <taxon>Pinguiochrysidaceae</taxon>
        <taxon>Phaeomonas</taxon>
    </lineage>
</organism>
<dbReference type="EMBL" id="HBGJ01031718">
    <property type="protein sequence ID" value="CAD9261673.1"/>
    <property type="molecule type" value="Transcribed_RNA"/>
</dbReference>
<sequence length="290" mass="29947">MEQAAAVVGADGAASAASAMGDVVAGVGETLREALSNLTKEITADELAVGAADSSEAGAGALPPQPQWVADLVGPAQPATSTVAAAGLVLLPTLACFLFLVAVSWEDIKAHAREKAEAKKRELNMEVDPRFVVHAELPADEIMTELEKITRRYKNRAAKGLPIRGKSIRYSMSKSTSFNSSHQSRVTRSRPLGPQSPSPKASRRPHPPSGPPSPTGGATPAAGAPATGRAPADDVPATPALIGDDYDRRSISLFAEGLVTPPVGEAKQPSSLAAVFEDVKGPDRAPPNTA</sequence>
<dbReference type="EMBL" id="HBGJ01031719">
    <property type="protein sequence ID" value="CAD9261674.1"/>
    <property type="molecule type" value="Transcribed_RNA"/>
</dbReference>
<protein>
    <submittedName>
        <fullName evidence="4">Uncharacterized protein</fullName>
    </submittedName>
</protein>
<feature type="region of interest" description="Disordered" evidence="1">
    <location>
        <begin position="172"/>
        <end position="243"/>
    </location>
</feature>
<proteinExistence type="predicted"/>
<evidence type="ECO:0000313" key="3">
    <source>
        <dbReference type="EMBL" id="CAD9261672.1"/>
    </source>
</evidence>
<evidence type="ECO:0000313" key="4">
    <source>
        <dbReference type="EMBL" id="CAD9261673.1"/>
    </source>
</evidence>
<gene>
    <name evidence="3" type="ORF">PPAR1163_LOCUS20052</name>
    <name evidence="4" type="ORF">PPAR1163_LOCUS20053</name>
    <name evidence="5" type="ORF">PPAR1163_LOCUS20054</name>
</gene>
<keyword evidence="2" id="KW-0812">Transmembrane</keyword>
<evidence type="ECO:0000313" key="5">
    <source>
        <dbReference type="EMBL" id="CAD9261674.1"/>
    </source>
</evidence>
<feature type="region of interest" description="Disordered" evidence="1">
    <location>
        <begin position="259"/>
        <end position="290"/>
    </location>
</feature>
<name>A0A6U4HZI5_9STRA</name>
<evidence type="ECO:0000256" key="1">
    <source>
        <dbReference type="SAM" id="MobiDB-lite"/>
    </source>
</evidence>
<feature type="compositionally biased region" description="Low complexity" evidence="1">
    <location>
        <begin position="215"/>
        <end position="230"/>
    </location>
</feature>